<feature type="region of interest" description="Disordered" evidence="1">
    <location>
        <begin position="235"/>
        <end position="302"/>
    </location>
</feature>
<reference evidence="3" key="1">
    <citation type="submission" date="2024-06" db="EMBL/GenBank/DDBJ databases">
        <title>Multi-omics analyses provide insights into the biosynthesis of the anticancer antibiotic pleurotin in Hohenbuehelia grisea.</title>
        <authorList>
            <person name="Weaver J.A."/>
            <person name="Alberti F."/>
        </authorList>
    </citation>
    <scope>NUCLEOTIDE SEQUENCE [LARGE SCALE GENOMIC DNA]</scope>
    <source>
        <strain evidence="3">T-177</strain>
    </source>
</reference>
<protein>
    <submittedName>
        <fullName evidence="2">Uncharacterized protein</fullName>
    </submittedName>
</protein>
<keyword evidence="3" id="KW-1185">Reference proteome</keyword>
<evidence type="ECO:0000313" key="3">
    <source>
        <dbReference type="Proteomes" id="UP001556367"/>
    </source>
</evidence>
<dbReference type="EMBL" id="JASNQZ010000003">
    <property type="protein sequence ID" value="KAL0958653.1"/>
    <property type="molecule type" value="Genomic_DNA"/>
</dbReference>
<proteinExistence type="predicted"/>
<sequence length="302" mass="33397">MGFFQNARGFTMNSPTFNDVAGDQNVHNQNHYDNRRNCGNTTTHTIQGSYNDYSITDNSHGHTFQTNNGSGAFFAGPQRDYFAAPHRQAQRARGRVQPNQSSTRGRAPAPQYGGHRPERAAYVNASFDDASQSHPADPHDGYTGQDPWGDQTPMTIQYHNENNAAWPPQLRYPSTNPFANHFPARTQSDPPAPAPPMGSDYSHRPRYRHQTTEPAPSDVRYADWQQQQNWHWDTPAAGAGAGVRESGSGTMGLPSDGGQARNGGGRGRAREEVVWEDEEMDEDEDEVDGRNGHPNGTAVHGW</sequence>
<feature type="region of interest" description="Disordered" evidence="1">
    <location>
        <begin position="129"/>
        <end position="216"/>
    </location>
</feature>
<feature type="compositionally biased region" description="Polar residues" evidence="1">
    <location>
        <begin position="152"/>
        <end position="163"/>
    </location>
</feature>
<accession>A0ABR3JS57</accession>
<evidence type="ECO:0000313" key="2">
    <source>
        <dbReference type="EMBL" id="KAL0958653.1"/>
    </source>
</evidence>
<evidence type="ECO:0000256" key="1">
    <source>
        <dbReference type="SAM" id="MobiDB-lite"/>
    </source>
</evidence>
<name>A0ABR3JS57_9AGAR</name>
<gene>
    <name evidence="2" type="ORF">HGRIS_013988</name>
</gene>
<organism evidence="2 3">
    <name type="scientific">Hohenbuehelia grisea</name>
    <dbReference type="NCBI Taxonomy" id="104357"/>
    <lineage>
        <taxon>Eukaryota</taxon>
        <taxon>Fungi</taxon>
        <taxon>Dikarya</taxon>
        <taxon>Basidiomycota</taxon>
        <taxon>Agaricomycotina</taxon>
        <taxon>Agaricomycetes</taxon>
        <taxon>Agaricomycetidae</taxon>
        <taxon>Agaricales</taxon>
        <taxon>Pleurotineae</taxon>
        <taxon>Pleurotaceae</taxon>
        <taxon>Hohenbuehelia</taxon>
    </lineage>
</organism>
<feature type="region of interest" description="Disordered" evidence="1">
    <location>
        <begin position="85"/>
        <end position="116"/>
    </location>
</feature>
<comment type="caution">
    <text evidence="2">The sequence shown here is derived from an EMBL/GenBank/DDBJ whole genome shotgun (WGS) entry which is preliminary data.</text>
</comment>
<dbReference type="Proteomes" id="UP001556367">
    <property type="component" value="Unassembled WGS sequence"/>
</dbReference>
<feature type="compositionally biased region" description="Acidic residues" evidence="1">
    <location>
        <begin position="274"/>
        <end position="287"/>
    </location>
</feature>